<sequence>MKNIFKYIEQIRSGNSQSAKPEFQEFLFISAFPKSGSSFISLVISDVLNLPILDVVYSHLREQDLYKPLIEEYNSKKYVSKHHTLATTPNIEILQNYNVRPVILTRKLPDVIISLRDHISKTLIWPHFYVPNDFNKWDNNQQYNFLIDLAVPWYLFFFASWKNTEQRGDLSLLFVEYENFHKDKAITIQNILAFMGYKISLEKILDSMEKVSQLPPKQNRLNKAEVYRGKKQLSDNQLSKISEKTKHYTNVDFSSILY</sequence>
<dbReference type="GO" id="GO:0008146">
    <property type="term" value="F:sulfotransferase activity"/>
    <property type="evidence" value="ECO:0007669"/>
    <property type="project" value="InterPro"/>
</dbReference>
<gene>
    <name evidence="2" type="ORF">KXJ69_06410</name>
</gene>
<name>A0A9X1FNI4_9FLAO</name>
<dbReference type="Proteomes" id="UP001138686">
    <property type="component" value="Unassembled WGS sequence"/>
</dbReference>
<dbReference type="EMBL" id="JAHWDP010000002">
    <property type="protein sequence ID" value="MBW2937732.1"/>
    <property type="molecule type" value="Genomic_DNA"/>
</dbReference>
<feature type="domain" description="Sulfotransferase" evidence="1">
    <location>
        <begin position="27"/>
        <end position="236"/>
    </location>
</feature>
<comment type="caution">
    <text evidence="2">The sequence shown here is derived from an EMBL/GenBank/DDBJ whole genome shotgun (WGS) entry which is preliminary data.</text>
</comment>
<proteinExistence type="predicted"/>
<dbReference type="Pfam" id="PF00685">
    <property type="entry name" value="Sulfotransfer_1"/>
    <property type="match status" value="1"/>
</dbReference>
<dbReference type="RefSeq" id="WP_219052146.1">
    <property type="nucleotide sequence ID" value="NZ_JAHWDP010000002.1"/>
</dbReference>
<dbReference type="InterPro" id="IPR000863">
    <property type="entry name" value="Sulfotransferase_dom"/>
</dbReference>
<evidence type="ECO:0000313" key="3">
    <source>
        <dbReference type="Proteomes" id="UP001138686"/>
    </source>
</evidence>
<keyword evidence="3" id="KW-1185">Reference proteome</keyword>
<evidence type="ECO:0000259" key="1">
    <source>
        <dbReference type="Pfam" id="PF00685"/>
    </source>
</evidence>
<dbReference type="AlphaFoldDB" id="A0A9X1FNI4"/>
<evidence type="ECO:0000313" key="2">
    <source>
        <dbReference type="EMBL" id="MBW2937732.1"/>
    </source>
</evidence>
<reference evidence="2" key="1">
    <citation type="submission" date="2021-07" db="EMBL/GenBank/DDBJ databases">
        <title>Aureisphaera sp. CAU 1614 isolated from sea sediment.</title>
        <authorList>
            <person name="Kim W."/>
        </authorList>
    </citation>
    <scope>NUCLEOTIDE SEQUENCE</scope>
    <source>
        <strain evidence="2">CAU 1614</strain>
    </source>
</reference>
<protein>
    <submittedName>
        <fullName evidence="2">Sulfotransferase domain-containing protein</fullName>
    </submittedName>
</protein>
<accession>A0A9X1FNI4</accession>
<organism evidence="2 3">
    <name type="scientific">Halomarinibacterium sedimenti</name>
    <dbReference type="NCBI Taxonomy" id="2857106"/>
    <lineage>
        <taxon>Bacteria</taxon>
        <taxon>Pseudomonadati</taxon>
        <taxon>Bacteroidota</taxon>
        <taxon>Flavobacteriia</taxon>
        <taxon>Flavobacteriales</taxon>
        <taxon>Flavobacteriaceae</taxon>
        <taxon>Halomarinibacterium</taxon>
    </lineage>
</organism>